<dbReference type="AlphaFoldDB" id="A0A7R9QDW2"/>
<dbReference type="SUPFAM" id="SSF63748">
    <property type="entry name" value="Tudor/PWWP/MBT"/>
    <property type="match status" value="1"/>
</dbReference>
<dbReference type="PANTHER" id="PTHR17357">
    <property type="entry name" value="GM2 GANGLIOSIDE ACTIVATOR PROTEIN"/>
    <property type="match status" value="1"/>
</dbReference>
<protein>
    <submittedName>
        <fullName evidence="4">Uncharacterized protein</fullName>
    </submittedName>
</protein>
<sequence>MDTGANGQTLSPCLGSRIVRVCHKFREKGLELDSIRYEFHKEFLYELILKREGFETIDEVVECLTRDNYPIRVIRDNHRISHVYCDRNQYYYWLSGIKVSRDYPLMDILSDTPDDVISCGHKLPEYRFPDNVVINGNIINELNFCAVRLMLIKDPHEMYVYICGDDHHYAYHRLRTEMRCYDNADNDHKYRIPSLLLFDGLLCATKYCKILDEWHRCVILSVDKSNNCRLLLVDIGDVIDANVNEMRLLLKRFSELPAQALKVQLTAVRLQQQPVGGDSTIKLLKWSDCGGTNASVRWEDVRIQEPMRLRNLTIGASYTILNEVKAGSTSKVEVWRLMKMLFMPIQVKIPCANKFGSCDYDICRVADYDNFCTFSKTFGNGSCGCPMSPKKVVGYHFRVRVQERNPANDLKGCTTELGGYRKTGCEWVSGVRFHDRNAFTDMNAILRAHLPQHIHLNFPADYLVPI</sequence>
<feature type="domain" description="MD-2-related lipid-recognition" evidence="3">
    <location>
        <begin position="285"/>
        <end position="407"/>
    </location>
</feature>
<dbReference type="EMBL" id="OC915602">
    <property type="protein sequence ID" value="CAD7641150.1"/>
    <property type="molecule type" value="Genomic_DNA"/>
</dbReference>
<dbReference type="InterPro" id="IPR028996">
    <property type="entry name" value="GM2-AP"/>
</dbReference>
<dbReference type="PANTHER" id="PTHR17357:SF0">
    <property type="entry name" value="GANGLIOSIDE GM2 ACTIVATOR"/>
    <property type="match status" value="1"/>
</dbReference>
<dbReference type="Proteomes" id="UP000728032">
    <property type="component" value="Unassembled WGS sequence"/>
</dbReference>
<name>A0A7R9QDW2_9ACAR</name>
<reference evidence="4" key="1">
    <citation type="submission" date="2020-11" db="EMBL/GenBank/DDBJ databases">
        <authorList>
            <person name="Tran Van P."/>
        </authorList>
    </citation>
    <scope>NUCLEOTIDE SEQUENCE</scope>
</reference>
<dbReference type="GO" id="GO:0008047">
    <property type="term" value="F:enzyme activator activity"/>
    <property type="evidence" value="ECO:0007669"/>
    <property type="project" value="InterPro"/>
</dbReference>
<dbReference type="SUPFAM" id="SSF63707">
    <property type="entry name" value="Ganglioside M2 (gm2) activator"/>
    <property type="match status" value="1"/>
</dbReference>
<evidence type="ECO:0000259" key="3">
    <source>
        <dbReference type="Pfam" id="PF02221"/>
    </source>
</evidence>
<dbReference type="Gene3D" id="2.30.30.140">
    <property type="match status" value="1"/>
</dbReference>
<keyword evidence="1" id="KW-0732">Signal</keyword>
<dbReference type="GO" id="GO:0005319">
    <property type="term" value="F:lipid transporter activity"/>
    <property type="evidence" value="ECO:0007669"/>
    <property type="project" value="TreeGrafter"/>
</dbReference>
<dbReference type="Pfam" id="PF02221">
    <property type="entry name" value="E1_DerP2_DerF2"/>
    <property type="match status" value="1"/>
</dbReference>
<evidence type="ECO:0000256" key="1">
    <source>
        <dbReference type="ARBA" id="ARBA00022729"/>
    </source>
</evidence>
<proteinExistence type="predicted"/>
<accession>A0A7R9QDW2</accession>
<evidence type="ECO:0000313" key="4">
    <source>
        <dbReference type="EMBL" id="CAD7641150.1"/>
    </source>
</evidence>
<dbReference type="InterPro" id="IPR036846">
    <property type="entry name" value="GM2-AP_sf"/>
</dbReference>
<evidence type="ECO:0000259" key="2">
    <source>
        <dbReference type="Pfam" id="PF00567"/>
    </source>
</evidence>
<dbReference type="Gene3D" id="2.70.220.10">
    <property type="entry name" value="Ganglioside GM2 activator"/>
    <property type="match status" value="1"/>
</dbReference>
<keyword evidence="5" id="KW-1185">Reference proteome</keyword>
<organism evidence="4">
    <name type="scientific">Oppiella nova</name>
    <dbReference type="NCBI Taxonomy" id="334625"/>
    <lineage>
        <taxon>Eukaryota</taxon>
        <taxon>Metazoa</taxon>
        <taxon>Ecdysozoa</taxon>
        <taxon>Arthropoda</taxon>
        <taxon>Chelicerata</taxon>
        <taxon>Arachnida</taxon>
        <taxon>Acari</taxon>
        <taxon>Acariformes</taxon>
        <taxon>Sarcoptiformes</taxon>
        <taxon>Oribatida</taxon>
        <taxon>Brachypylina</taxon>
        <taxon>Oppioidea</taxon>
        <taxon>Oppiidae</taxon>
        <taxon>Oppiella</taxon>
    </lineage>
</organism>
<dbReference type="Pfam" id="PF00567">
    <property type="entry name" value="TUDOR"/>
    <property type="match status" value="1"/>
</dbReference>
<dbReference type="OrthoDB" id="341421at2759"/>
<dbReference type="GO" id="GO:0009898">
    <property type="term" value="C:cytoplasmic side of plasma membrane"/>
    <property type="evidence" value="ECO:0007669"/>
    <property type="project" value="TreeGrafter"/>
</dbReference>
<dbReference type="GO" id="GO:0006689">
    <property type="term" value="P:ganglioside catabolic process"/>
    <property type="evidence" value="ECO:0007669"/>
    <property type="project" value="InterPro"/>
</dbReference>
<dbReference type="InterPro" id="IPR003172">
    <property type="entry name" value="ML_dom"/>
</dbReference>
<dbReference type="EMBL" id="CAJPVJ010000777">
    <property type="protein sequence ID" value="CAG2163367.1"/>
    <property type="molecule type" value="Genomic_DNA"/>
</dbReference>
<gene>
    <name evidence="4" type="ORF">ONB1V03_LOCUS2946</name>
</gene>
<feature type="domain" description="Tudor" evidence="2">
    <location>
        <begin position="143"/>
        <end position="265"/>
    </location>
</feature>
<dbReference type="InterPro" id="IPR002999">
    <property type="entry name" value="Tudor"/>
</dbReference>
<evidence type="ECO:0000313" key="5">
    <source>
        <dbReference type="Proteomes" id="UP000728032"/>
    </source>
</evidence>